<keyword evidence="5 7" id="KW-0460">Magnesium</keyword>
<dbReference type="PANTHER" id="PTHR43771">
    <property type="entry name" value="PHOSPHOMANNOMUTASE"/>
    <property type="match status" value="1"/>
</dbReference>
<gene>
    <name evidence="12" type="ORF">B7O98_05475</name>
</gene>
<dbReference type="Pfam" id="PF02878">
    <property type="entry name" value="PGM_PMM_I"/>
    <property type="match status" value="1"/>
</dbReference>
<evidence type="ECO:0000256" key="4">
    <source>
        <dbReference type="ARBA" id="ARBA00022723"/>
    </source>
</evidence>
<evidence type="ECO:0000256" key="3">
    <source>
        <dbReference type="ARBA" id="ARBA00022553"/>
    </source>
</evidence>
<dbReference type="CDD" id="cd03087">
    <property type="entry name" value="PGM_like1"/>
    <property type="match status" value="1"/>
</dbReference>
<evidence type="ECO:0000256" key="5">
    <source>
        <dbReference type="ARBA" id="ARBA00022842"/>
    </source>
</evidence>
<feature type="domain" description="Alpha-D-phosphohexomutase alpha/beta/alpha" evidence="10">
    <location>
        <begin position="156"/>
        <end position="255"/>
    </location>
</feature>
<keyword evidence="4 7" id="KW-0479">Metal-binding</keyword>
<dbReference type="EMBL" id="NBVN01000004">
    <property type="protein sequence ID" value="PUA32125.1"/>
    <property type="molecule type" value="Genomic_DNA"/>
</dbReference>
<keyword evidence="6" id="KW-0413">Isomerase</keyword>
<feature type="domain" description="Alpha-D-phosphohexomutase alpha/beta/alpha" evidence="9">
    <location>
        <begin position="5"/>
        <end position="135"/>
    </location>
</feature>
<dbReference type="AlphaFoldDB" id="A0A2R7Y3J3"/>
<dbReference type="InterPro" id="IPR005845">
    <property type="entry name" value="A-D-PHexomutase_a/b/a-II"/>
</dbReference>
<dbReference type="InterPro" id="IPR024086">
    <property type="entry name" value="GlmM_arc-type"/>
</dbReference>
<keyword evidence="3" id="KW-0597">Phosphoprotein</keyword>
<protein>
    <submittedName>
        <fullName evidence="12">Phosphoglucosamine mutase</fullName>
    </submittedName>
</protein>
<dbReference type="InterPro" id="IPR016066">
    <property type="entry name" value="A-D-PHexomutase_CS"/>
</dbReference>
<dbReference type="Pfam" id="PF02879">
    <property type="entry name" value="PGM_PMM_II"/>
    <property type="match status" value="1"/>
</dbReference>
<dbReference type="InterPro" id="IPR016055">
    <property type="entry name" value="A-D-PHexomutase_a/b/a-I/II/III"/>
</dbReference>
<reference evidence="12 13" key="1">
    <citation type="journal article" date="2018" name="Syst. Appl. Microbiol.">
        <title>A new symbiotic nanoarchaeote (Candidatus Nanoclepta minutus) and its host (Zestosphaera tikiterensis gen. nov., sp. nov.) from a New Zealand hot spring.</title>
        <authorList>
            <person name="St John E."/>
            <person name="Liu Y."/>
            <person name="Podar M."/>
            <person name="Stott M.B."/>
            <person name="Meneghin J."/>
            <person name="Chen Z."/>
            <person name="Lagutin K."/>
            <person name="Mitchell K."/>
            <person name="Reysenbach A.L."/>
        </authorList>
    </citation>
    <scope>NUCLEOTIDE SEQUENCE [LARGE SCALE GENOMIC DNA]</scope>
    <source>
        <strain evidence="12">NZ3</strain>
    </source>
</reference>
<dbReference type="Pfam" id="PF00408">
    <property type="entry name" value="PGM_PMM_IV"/>
    <property type="match status" value="1"/>
</dbReference>
<evidence type="ECO:0000256" key="6">
    <source>
        <dbReference type="ARBA" id="ARBA00023235"/>
    </source>
</evidence>
<feature type="domain" description="Alpha-D-phosphohexomutase alpha/beta/alpha" evidence="11">
    <location>
        <begin position="260"/>
        <end position="373"/>
    </location>
</feature>
<dbReference type="InterPro" id="IPR005844">
    <property type="entry name" value="A-D-PHexomutase_a/b/a-I"/>
</dbReference>
<dbReference type="NCBIfam" id="TIGR03990">
    <property type="entry name" value="Arch_GlmM"/>
    <property type="match status" value="1"/>
</dbReference>
<comment type="similarity">
    <text evidence="2 7">Belongs to the phosphohexose mutase family.</text>
</comment>
<evidence type="ECO:0000259" key="10">
    <source>
        <dbReference type="Pfam" id="PF02879"/>
    </source>
</evidence>
<dbReference type="GO" id="GO:0000287">
    <property type="term" value="F:magnesium ion binding"/>
    <property type="evidence" value="ECO:0007669"/>
    <property type="project" value="InterPro"/>
</dbReference>
<organism evidence="12 13">
    <name type="scientific">Zestosphaera tikiterensis</name>
    <dbReference type="NCBI Taxonomy" id="1973259"/>
    <lineage>
        <taxon>Archaea</taxon>
        <taxon>Thermoproteota</taxon>
        <taxon>Thermoprotei</taxon>
        <taxon>Desulfurococcales</taxon>
        <taxon>Desulfurococcaceae</taxon>
        <taxon>Zestosphaera</taxon>
    </lineage>
</organism>
<dbReference type="InterPro" id="IPR005841">
    <property type="entry name" value="Alpha-D-phosphohexomutase_SF"/>
</dbReference>
<feature type="domain" description="Alpha-D-phosphohexomutase C-terminal" evidence="8">
    <location>
        <begin position="379"/>
        <end position="445"/>
    </location>
</feature>
<comment type="caution">
    <text evidence="12">The sequence shown here is derived from an EMBL/GenBank/DDBJ whole genome shotgun (WGS) entry which is preliminary data.</text>
</comment>
<name>A0A2R7Y3J3_9CREN</name>
<comment type="cofactor">
    <cofactor evidence="1">
        <name>Mg(2+)</name>
        <dbReference type="ChEBI" id="CHEBI:18420"/>
    </cofactor>
</comment>
<evidence type="ECO:0000259" key="11">
    <source>
        <dbReference type="Pfam" id="PF02880"/>
    </source>
</evidence>
<dbReference type="FunFam" id="3.40.120.10:FF:000001">
    <property type="entry name" value="Phosphoglucosamine mutase"/>
    <property type="match status" value="1"/>
</dbReference>
<dbReference type="SUPFAM" id="SSF53738">
    <property type="entry name" value="Phosphoglucomutase, first 3 domains"/>
    <property type="match status" value="3"/>
</dbReference>
<dbReference type="PROSITE" id="PS00710">
    <property type="entry name" value="PGM_PMM"/>
    <property type="match status" value="1"/>
</dbReference>
<dbReference type="Gene3D" id="3.30.310.50">
    <property type="entry name" value="Alpha-D-phosphohexomutase, C-terminal domain"/>
    <property type="match status" value="1"/>
</dbReference>
<evidence type="ECO:0000313" key="13">
    <source>
        <dbReference type="Proteomes" id="UP000244093"/>
    </source>
</evidence>
<dbReference type="SUPFAM" id="SSF55957">
    <property type="entry name" value="Phosphoglucomutase, C-terminal domain"/>
    <property type="match status" value="1"/>
</dbReference>
<evidence type="ECO:0000256" key="7">
    <source>
        <dbReference type="RuleBase" id="RU004326"/>
    </source>
</evidence>
<dbReference type="InterPro" id="IPR036900">
    <property type="entry name" value="A-D-PHexomutase_C_sf"/>
</dbReference>
<dbReference type="Proteomes" id="UP000244093">
    <property type="component" value="Unassembled WGS sequence"/>
</dbReference>
<evidence type="ECO:0000259" key="8">
    <source>
        <dbReference type="Pfam" id="PF00408"/>
    </source>
</evidence>
<proteinExistence type="inferred from homology"/>
<evidence type="ECO:0000256" key="2">
    <source>
        <dbReference type="ARBA" id="ARBA00010231"/>
    </source>
</evidence>
<dbReference type="GO" id="GO:0005975">
    <property type="term" value="P:carbohydrate metabolic process"/>
    <property type="evidence" value="ECO:0007669"/>
    <property type="project" value="InterPro"/>
</dbReference>
<evidence type="ECO:0000256" key="1">
    <source>
        <dbReference type="ARBA" id="ARBA00001946"/>
    </source>
</evidence>
<dbReference type="GO" id="GO:0008966">
    <property type="term" value="F:phosphoglucosamine mutase activity"/>
    <property type="evidence" value="ECO:0007669"/>
    <property type="project" value="InterPro"/>
</dbReference>
<evidence type="ECO:0000313" key="12">
    <source>
        <dbReference type="EMBL" id="PUA32125.1"/>
    </source>
</evidence>
<dbReference type="PRINTS" id="PR00509">
    <property type="entry name" value="PGMPMM"/>
</dbReference>
<sequence length="458" mass="51215">MSSHRLFGTDGVRGVVNVDLTPEFTVRLSLAIASYFKNGSRIVVGRDYRAGSEFISKIVIGSLVSAGVKVYDAGLTPTPALQYYVKSLGFDGGIMITASHNPPEYSGIKVVMSDGIEAPREVEEEIESYFHELRFRRIPWHELRHQVIRLNDVNDFYVEGILKLVDVEKIRRKPFKVIVDPANNVGGLTTPKLLRKLNVKVVTVNSDLSVEPYREPEPIKENINYLSDLVRFFKADFAVAHDGDADRAIFVDDEGNIVLGDRSAVILCKHLILNRNEKSPKRVVTAVSSSTVVEDILSRYGVEVLWTKVGSVIIARTMLSIGALAGFEENGGFMYPPHQYVRDGAMSTALMLEYLAMSNRKLSEAHKEIPARYVVKAKVPLTNRSKLPDLIDTLKSMYSTYYRVIDVDGVKVITDSYWFLVRPSGTEPLIRVFVEGSDEGEVNETLNNLKQIIKEVLG</sequence>
<evidence type="ECO:0000259" key="9">
    <source>
        <dbReference type="Pfam" id="PF02878"/>
    </source>
</evidence>
<accession>A0A2R7Y3J3</accession>
<dbReference type="Pfam" id="PF02880">
    <property type="entry name" value="PGM_PMM_III"/>
    <property type="match status" value="1"/>
</dbReference>
<dbReference type="PANTHER" id="PTHR43771:SF1">
    <property type="entry name" value="PHOSPHOMANNOMUTASE"/>
    <property type="match status" value="1"/>
</dbReference>
<dbReference type="InterPro" id="IPR005846">
    <property type="entry name" value="A-D-PHexomutase_a/b/a-III"/>
</dbReference>
<dbReference type="Gene3D" id="3.40.120.10">
    <property type="entry name" value="Alpha-D-Glucose-1,6-Bisphosphate, subunit A, domain 3"/>
    <property type="match status" value="3"/>
</dbReference>
<dbReference type="InterPro" id="IPR005843">
    <property type="entry name" value="A-D-PHexomutase_C"/>
</dbReference>